<dbReference type="EMBL" id="FXUF01000007">
    <property type="protein sequence ID" value="SMP58038.1"/>
    <property type="molecule type" value="Genomic_DNA"/>
</dbReference>
<keyword evidence="3" id="KW-1185">Reference proteome</keyword>
<proteinExistence type="predicted"/>
<organism evidence="2 3">
    <name type="scientific">Anoxynatronum buryatiense</name>
    <dbReference type="NCBI Taxonomy" id="489973"/>
    <lineage>
        <taxon>Bacteria</taxon>
        <taxon>Bacillati</taxon>
        <taxon>Bacillota</taxon>
        <taxon>Clostridia</taxon>
        <taxon>Eubacteriales</taxon>
        <taxon>Clostridiaceae</taxon>
        <taxon>Anoxynatronum</taxon>
    </lineage>
</organism>
<accession>A0AA45WX91</accession>
<evidence type="ECO:0008006" key="4">
    <source>
        <dbReference type="Google" id="ProtNLM"/>
    </source>
</evidence>
<gene>
    <name evidence="2" type="ORF">SAMN06296020_10733</name>
</gene>
<evidence type="ECO:0000313" key="2">
    <source>
        <dbReference type="EMBL" id="SMP58038.1"/>
    </source>
</evidence>
<keyword evidence="1" id="KW-0472">Membrane</keyword>
<keyword evidence="1" id="KW-0812">Transmembrane</keyword>
<keyword evidence="1" id="KW-1133">Transmembrane helix</keyword>
<name>A0AA45WX91_9CLOT</name>
<dbReference type="RefSeq" id="WP_283409364.1">
    <property type="nucleotide sequence ID" value="NZ_FXUF01000007.1"/>
</dbReference>
<evidence type="ECO:0000313" key="3">
    <source>
        <dbReference type="Proteomes" id="UP001158066"/>
    </source>
</evidence>
<comment type="caution">
    <text evidence="2">The sequence shown here is derived from an EMBL/GenBank/DDBJ whole genome shotgun (WGS) entry which is preliminary data.</text>
</comment>
<dbReference type="AlphaFoldDB" id="A0AA45WX91"/>
<reference evidence="2" key="1">
    <citation type="submission" date="2017-05" db="EMBL/GenBank/DDBJ databases">
        <authorList>
            <person name="Varghese N."/>
            <person name="Submissions S."/>
        </authorList>
    </citation>
    <scope>NUCLEOTIDE SEQUENCE</scope>
    <source>
        <strain evidence="2">Su22</strain>
    </source>
</reference>
<dbReference type="Proteomes" id="UP001158066">
    <property type="component" value="Unassembled WGS sequence"/>
</dbReference>
<protein>
    <recommendedName>
        <fullName evidence="4">Nif11 domain-containing protein</fullName>
    </recommendedName>
</protein>
<feature type="transmembrane region" description="Helical" evidence="1">
    <location>
        <begin position="84"/>
        <end position="108"/>
    </location>
</feature>
<evidence type="ECO:0000256" key="1">
    <source>
        <dbReference type="SAM" id="Phobius"/>
    </source>
</evidence>
<sequence>MNEKIELLKQKLSADESLFKQLVEQETPEAVQSLMQDNGVDLTLQEAAELKNTVAKALKYAEKGLDPERELSEEEMEDVAGGSLIAILVSLLVGAIMTLVPSASLGLFSDKPGGADKKQA</sequence>